<keyword evidence="19" id="KW-1185">Reference proteome</keyword>
<evidence type="ECO:0000256" key="12">
    <source>
        <dbReference type="ARBA" id="ARBA00022840"/>
    </source>
</evidence>
<evidence type="ECO:0000256" key="6">
    <source>
        <dbReference type="ARBA" id="ARBA00022723"/>
    </source>
</evidence>
<dbReference type="InterPro" id="IPR033762">
    <property type="entry name" value="MCM_OB"/>
</dbReference>
<evidence type="ECO:0000256" key="13">
    <source>
        <dbReference type="ARBA" id="ARBA00023125"/>
    </source>
</evidence>
<evidence type="ECO:0000256" key="15">
    <source>
        <dbReference type="ARBA" id="ARBA00023306"/>
    </source>
</evidence>
<dbReference type="GO" id="GO:0000727">
    <property type="term" value="P:double-strand break repair via break-induced replication"/>
    <property type="evidence" value="ECO:0007669"/>
    <property type="project" value="TreeGrafter"/>
</dbReference>
<evidence type="ECO:0000256" key="9">
    <source>
        <dbReference type="ARBA" id="ARBA00022801"/>
    </source>
</evidence>
<dbReference type="Gene3D" id="2.20.28.10">
    <property type="match status" value="1"/>
</dbReference>
<comment type="similarity">
    <text evidence="2">Belongs to the MCM family.</text>
</comment>
<dbReference type="Gene3D" id="3.40.50.300">
    <property type="entry name" value="P-loop containing nucleotide triphosphate hydrolases"/>
    <property type="match status" value="1"/>
</dbReference>
<dbReference type="InterPro" id="IPR003593">
    <property type="entry name" value="AAA+_ATPase"/>
</dbReference>
<dbReference type="PRINTS" id="PR01658">
    <property type="entry name" value="MCMPROTEIN2"/>
</dbReference>
<keyword evidence="7" id="KW-0547">Nucleotide-binding</keyword>
<evidence type="ECO:0000313" key="18">
    <source>
        <dbReference type="EMBL" id="ELP92001.1"/>
    </source>
</evidence>
<dbReference type="InterPro" id="IPR041562">
    <property type="entry name" value="MCM_lid"/>
</dbReference>
<dbReference type="FunFam" id="3.40.50.300:FF:001141">
    <property type="entry name" value="DNA helicase"/>
    <property type="match status" value="1"/>
</dbReference>
<sequence length="624" mass="69221">MVGRNYSSLDVSFLHLSKISKLLSQWVVLSPLSVIPVFSEAATKAVFMLYPDFADIRKSVTVRIVDYTTHTQIRDLRHSNINTLIRVIGIVTRVTPIYPQLIAVKYICAVCQARLGPYYVNKEMNKVPQLQVCTTCQSKGPFSIDVQNTVYRNYQKITVQEPPSSVSAGNVPRTKDVILLGDLIDKAQPGEEIDVTGIYIHNYETGLNRGFGFPVFYTVIEANMIEKMSGDVISTTITHEEEQEIRRLSAQPNVFHLIINSIAPSIYGHDASKAAIALALFGGEPKLLKEKGNHRTRGDINVLLLGDPGTAKSQLLKYSQKLAPRAVFTTGRGSTAVGLTAAVKKDVGGEWALEGGALVLADEGVCLIDEFDKMSDEDRTSIHEAMEQQSISISKAGIVTTLKARCSVIAAANPKGGKYNPSKNLQENVNLTEPIISRFDLVMIVRDTVEYTRDLALAKFVVASHFLNHPNHNEESDLGGMKENLGDEKEENEQVIEEKSKEEKNTTVLGKDYVIPHTLMKKYIAYARQNCHPKWTSSAGQEQIIEVYNAMRSTCSGFGGSQVTARQIEAITRLAEAHAKLHLKSVINFEDIKMALKVSLKSFISCQRTEQARKLQAKFQNYLN</sequence>
<dbReference type="Pfam" id="PF00493">
    <property type="entry name" value="MCM"/>
    <property type="match status" value="1"/>
</dbReference>
<proteinExistence type="inferred from homology"/>
<keyword evidence="16" id="KW-0175">Coiled coil</keyword>
<dbReference type="EC" id="3.6.4.12" evidence="3"/>
<dbReference type="PROSITE" id="PS50051">
    <property type="entry name" value="MCM_2"/>
    <property type="match status" value="1"/>
</dbReference>
<keyword evidence="14" id="KW-0539">Nucleus</keyword>
<dbReference type="InterPro" id="IPR027417">
    <property type="entry name" value="P-loop_NTPase"/>
</dbReference>
<dbReference type="Pfam" id="PF17855">
    <property type="entry name" value="MCM_lid"/>
    <property type="match status" value="1"/>
</dbReference>
<dbReference type="OMA" id="TYERVTT"/>
<dbReference type="OrthoDB" id="844at2759"/>
<dbReference type="GeneID" id="14890989"/>
<dbReference type="SUPFAM" id="SSF52540">
    <property type="entry name" value="P-loop containing nucleoside triphosphate hydrolases"/>
    <property type="match status" value="1"/>
</dbReference>
<dbReference type="GO" id="GO:0005524">
    <property type="term" value="F:ATP binding"/>
    <property type="evidence" value="ECO:0007669"/>
    <property type="project" value="UniProtKB-KW"/>
</dbReference>
<dbReference type="Pfam" id="PF17207">
    <property type="entry name" value="MCM_OB"/>
    <property type="match status" value="1"/>
</dbReference>
<dbReference type="GO" id="GO:0008270">
    <property type="term" value="F:zinc ion binding"/>
    <property type="evidence" value="ECO:0007669"/>
    <property type="project" value="UniProtKB-KW"/>
</dbReference>
<dbReference type="KEGG" id="eiv:EIN_387250"/>
<dbReference type="InterPro" id="IPR001208">
    <property type="entry name" value="MCM_dom"/>
</dbReference>
<dbReference type="SUPFAM" id="SSF50249">
    <property type="entry name" value="Nucleic acid-binding proteins"/>
    <property type="match status" value="1"/>
</dbReference>
<evidence type="ECO:0000259" key="17">
    <source>
        <dbReference type="PROSITE" id="PS50051"/>
    </source>
</evidence>
<dbReference type="GO" id="GO:0016787">
    <property type="term" value="F:hydrolase activity"/>
    <property type="evidence" value="ECO:0007669"/>
    <property type="project" value="UniProtKB-KW"/>
</dbReference>
<reference evidence="18 19" key="1">
    <citation type="submission" date="2012-10" db="EMBL/GenBank/DDBJ databases">
        <authorList>
            <person name="Zafar N."/>
            <person name="Inman J."/>
            <person name="Hall N."/>
            <person name="Lorenzi H."/>
            <person name="Caler E."/>
        </authorList>
    </citation>
    <scope>NUCLEOTIDE SEQUENCE [LARGE SCALE GENOMIC DNA]</scope>
    <source>
        <strain evidence="18 19">IP1</strain>
    </source>
</reference>
<dbReference type="Gene3D" id="2.40.50.140">
    <property type="entry name" value="Nucleic acid-binding proteins"/>
    <property type="match status" value="1"/>
</dbReference>
<dbReference type="SMART" id="SM00382">
    <property type="entry name" value="AAA"/>
    <property type="match status" value="1"/>
</dbReference>
<evidence type="ECO:0000256" key="16">
    <source>
        <dbReference type="SAM" id="Coils"/>
    </source>
</evidence>
<dbReference type="InterPro" id="IPR018525">
    <property type="entry name" value="MCM_CS"/>
</dbReference>
<keyword evidence="13" id="KW-0238">DNA-binding</keyword>
<dbReference type="EMBL" id="KB206398">
    <property type="protein sequence ID" value="ELP92001.1"/>
    <property type="molecule type" value="Genomic_DNA"/>
</dbReference>
<dbReference type="InterPro" id="IPR008045">
    <property type="entry name" value="MCM2"/>
</dbReference>
<dbReference type="VEuPathDB" id="AmoebaDB:EIN_387250"/>
<feature type="domain" description="MCM C-terminal AAA(+) ATPase" evidence="17">
    <location>
        <begin position="254"/>
        <end position="461"/>
    </location>
</feature>
<comment type="subcellular location">
    <subcellularLocation>
        <location evidence="1">Nucleus</location>
    </subcellularLocation>
</comment>
<evidence type="ECO:0000313" key="19">
    <source>
        <dbReference type="Proteomes" id="UP000014680"/>
    </source>
</evidence>
<keyword evidence="10" id="KW-0347">Helicase</keyword>
<evidence type="ECO:0000256" key="4">
    <source>
        <dbReference type="ARBA" id="ARBA00018925"/>
    </source>
</evidence>
<dbReference type="RefSeq" id="XP_004258772.1">
    <property type="nucleotide sequence ID" value="XM_004258724.1"/>
</dbReference>
<dbReference type="GO" id="GO:0003697">
    <property type="term" value="F:single-stranded DNA binding"/>
    <property type="evidence" value="ECO:0007669"/>
    <property type="project" value="TreeGrafter"/>
</dbReference>
<evidence type="ECO:0000256" key="11">
    <source>
        <dbReference type="ARBA" id="ARBA00022833"/>
    </source>
</evidence>
<evidence type="ECO:0000256" key="10">
    <source>
        <dbReference type="ARBA" id="ARBA00022806"/>
    </source>
</evidence>
<dbReference type="PANTHER" id="PTHR11630">
    <property type="entry name" value="DNA REPLICATION LICENSING FACTOR MCM FAMILY MEMBER"/>
    <property type="match status" value="1"/>
</dbReference>
<dbReference type="GO" id="GO:0005634">
    <property type="term" value="C:nucleus"/>
    <property type="evidence" value="ECO:0007669"/>
    <property type="project" value="UniProtKB-SubCell"/>
</dbReference>
<dbReference type="Gene3D" id="3.30.1640.10">
    <property type="entry name" value="mini-chromosome maintenance (MCM) complex, chain A, domain 1"/>
    <property type="match status" value="1"/>
</dbReference>
<dbReference type="InterPro" id="IPR012340">
    <property type="entry name" value="NA-bd_OB-fold"/>
</dbReference>
<dbReference type="AlphaFoldDB" id="A0A0A1UE05"/>
<organism evidence="18 19">
    <name type="scientific">Entamoeba invadens IP1</name>
    <dbReference type="NCBI Taxonomy" id="370355"/>
    <lineage>
        <taxon>Eukaryota</taxon>
        <taxon>Amoebozoa</taxon>
        <taxon>Evosea</taxon>
        <taxon>Archamoebae</taxon>
        <taxon>Mastigamoebida</taxon>
        <taxon>Entamoebidae</taxon>
        <taxon>Entamoeba</taxon>
    </lineage>
</organism>
<dbReference type="GO" id="GO:1902975">
    <property type="term" value="P:mitotic DNA replication initiation"/>
    <property type="evidence" value="ECO:0007669"/>
    <property type="project" value="TreeGrafter"/>
</dbReference>
<evidence type="ECO:0000256" key="3">
    <source>
        <dbReference type="ARBA" id="ARBA00012551"/>
    </source>
</evidence>
<evidence type="ECO:0000256" key="7">
    <source>
        <dbReference type="ARBA" id="ARBA00022741"/>
    </source>
</evidence>
<protein>
    <recommendedName>
        <fullName evidence="4">DNA replication licensing factor MCM2</fullName>
        <ecNumber evidence="3">3.6.4.12</ecNumber>
    </recommendedName>
</protein>
<dbReference type="PRINTS" id="PR01657">
    <property type="entry name" value="MCMFAMILY"/>
</dbReference>
<feature type="coiled-coil region" evidence="16">
    <location>
        <begin position="478"/>
        <end position="505"/>
    </location>
</feature>
<dbReference type="GO" id="GO:0043138">
    <property type="term" value="F:3'-5' DNA helicase activity"/>
    <property type="evidence" value="ECO:0007669"/>
    <property type="project" value="TreeGrafter"/>
</dbReference>
<dbReference type="GO" id="GO:0042555">
    <property type="term" value="C:MCM complex"/>
    <property type="evidence" value="ECO:0007669"/>
    <property type="project" value="InterPro"/>
</dbReference>
<evidence type="ECO:0000256" key="14">
    <source>
        <dbReference type="ARBA" id="ARBA00023242"/>
    </source>
</evidence>
<keyword evidence="12" id="KW-0067">ATP-binding</keyword>
<dbReference type="SMART" id="SM00350">
    <property type="entry name" value="MCM"/>
    <property type="match status" value="1"/>
</dbReference>
<name>A0A0A1UE05_ENTIV</name>
<dbReference type="Pfam" id="PF14551">
    <property type="entry name" value="MCM_N"/>
    <property type="match status" value="1"/>
</dbReference>
<evidence type="ECO:0000256" key="8">
    <source>
        <dbReference type="ARBA" id="ARBA00022771"/>
    </source>
</evidence>
<keyword evidence="9" id="KW-0378">Hydrolase</keyword>
<dbReference type="InterPro" id="IPR031327">
    <property type="entry name" value="MCM"/>
</dbReference>
<evidence type="ECO:0000256" key="1">
    <source>
        <dbReference type="ARBA" id="ARBA00004123"/>
    </source>
</evidence>
<accession>A0A0A1UE05</accession>
<dbReference type="PROSITE" id="PS00847">
    <property type="entry name" value="MCM_1"/>
    <property type="match status" value="1"/>
</dbReference>
<keyword evidence="11" id="KW-0862">Zinc</keyword>
<evidence type="ECO:0000256" key="2">
    <source>
        <dbReference type="ARBA" id="ARBA00008010"/>
    </source>
</evidence>
<keyword evidence="8" id="KW-0863">Zinc-finger</keyword>
<dbReference type="PANTHER" id="PTHR11630:SF44">
    <property type="entry name" value="DNA REPLICATION LICENSING FACTOR MCM2"/>
    <property type="match status" value="1"/>
</dbReference>
<dbReference type="InterPro" id="IPR027925">
    <property type="entry name" value="MCM_N"/>
</dbReference>
<dbReference type="GO" id="GO:0017116">
    <property type="term" value="F:single-stranded DNA helicase activity"/>
    <property type="evidence" value="ECO:0007669"/>
    <property type="project" value="TreeGrafter"/>
</dbReference>
<keyword evidence="15" id="KW-0131">Cell cycle</keyword>
<dbReference type="Proteomes" id="UP000014680">
    <property type="component" value="Unassembled WGS sequence"/>
</dbReference>
<keyword evidence="5" id="KW-0235">DNA replication</keyword>
<gene>
    <name evidence="18" type="ORF">EIN_387250</name>
</gene>
<keyword evidence="6" id="KW-0479">Metal-binding</keyword>
<evidence type="ECO:0000256" key="5">
    <source>
        <dbReference type="ARBA" id="ARBA00022705"/>
    </source>
</evidence>